<dbReference type="InterPro" id="IPR051913">
    <property type="entry name" value="GH2_Domain-Containing"/>
</dbReference>
<dbReference type="InterPro" id="IPR036156">
    <property type="entry name" value="Beta-gal/glucu_dom_sf"/>
</dbReference>
<dbReference type="EMBL" id="LRRQ01000170">
    <property type="protein sequence ID" value="OAM87500.1"/>
    <property type="molecule type" value="Genomic_DNA"/>
</dbReference>
<reference evidence="10 11" key="1">
    <citation type="submission" date="2016-01" db="EMBL/GenBank/DDBJ databases">
        <title>High potential of lignocellulose degradation of a new Verrucomicrobia species.</title>
        <authorList>
            <person name="Wang Y."/>
            <person name="Shi Y."/>
            <person name="Qiu Z."/>
            <person name="Liu S."/>
            <person name="Yang H."/>
        </authorList>
    </citation>
    <scope>NUCLEOTIDE SEQUENCE [LARGE SCALE GENOMIC DNA]</scope>
    <source>
        <strain evidence="10 11">TSB47</strain>
    </source>
</reference>
<dbReference type="Pfam" id="PF00703">
    <property type="entry name" value="Glyco_hydro_2"/>
    <property type="match status" value="1"/>
</dbReference>
<dbReference type="InterPro" id="IPR032311">
    <property type="entry name" value="DUF4982"/>
</dbReference>
<dbReference type="Pfam" id="PF22666">
    <property type="entry name" value="Glyco_hydro_2_N2"/>
    <property type="match status" value="1"/>
</dbReference>
<proteinExistence type="inferred from homology"/>
<dbReference type="InterPro" id="IPR040605">
    <property type="entry name" value="Glyco_hydro2_dom5"/>
</dbReference>
<evidence type="ECO:0000259" key="6">
    <source>
        <dbReference type="Pfam" id="PF02836"/>
    </source>
</evidence>
<accession>A0A178IBZ0</accession>
<dbReference type="InterPro" id="IPR008979">
    <property type="entry name" value="Galactose-bd-like_sf"/>
</dbReference>
<dbReference type="Proteomes" id="UP000078486">
    <property type="component" value="Unassembled WGS sequence"/>
</dbReference>
<feature type="domain" description="DUF4982" evidence="7">
    <location>
        <begin position="714"/>
        <end position="773"/>
    </location>
</feature>
<name>A0A178IBZ0_9BACT</name>
<evidence type="ECO:0000313" key="10">
    <source>
        <dbReference type="EMBL" id="OAM87500.1"/>
    </source>
</evidence>
<keyword evidence="4" id="KW-0732">Signal</keyword>
<keyword evidence="2" id="KW-0378">Hydrolase</keyword>
<protein>
    <submittedName>
        <fullName evidence="10">Beta-galactosidase</fullName>
    </submittedName>
</protein>
<dbReference type="InterPro" id="IPR006103">
    <property type="entry name" value="Glyco_hydro_2_cat"/>
</dbReference>
<dbReference type="SUPFAM" id="SSF49303">
    <property type="entry name" value="beta-Galactosidase/glucuronidase domain"/>
    <property type="match status" value="1"/>
</dbReference>
<dbReference type="SUPFAM" id="SSF49785">
    <property type="entry name" value="Galactose-binding domain-like"/>
    <property type="match status" value="1"/>
</dbReference>
<dbReference type="Gene3D" id="2.60.40.10">
    <property type="entry name" value="Immunoglobulins"/>
    <property type="match status" value="3"/>
</dbReference>
<dbReference type="AlphaFoldDB" id="A0A178IBZ0"/>
<sequence length="893" mass="99420">MTTRHPSTCLLALLLAFAAAVSGRPAFAAAERATAAETPPARERVTFNSGWLFTRGDPAHAGEALSYERVKPWVLPTGDDLLNVPPPRMPPPAHNPGAQPGGEIAYTRPDFDDSGWRRLDLPHDWGIEGPFRQELSGETGKLPWAGSGWYRKHFDSPASDAARRVYLDIDGAMSYALVWLNGRVIGGWPYGYASWRLDLTPHLRPGEKNVLAIRLDNPRESSRWYPGSGIYRNVWLVRTAPVHVAQWGVFVTTPVITADSATVDVAVTLDNKSGDRAEVRVSARLFAADAEGRPVGEPVAAAEPRSVRVPPGRQASAAHTLAVASPRLWSLRERHRYVAETTVADAAGNVIDRVETPFGIRKINTDPLRGFFLNDEHVPIRGVCQHHDLGALGSAVSTRALERQLEILQAMGCNAIRTSHNPPAPELLELCDRMGFLVMDEPFDCWAIGKKRDDYSRVFADWHEKDLRALIRRDRNHPSVIQWSIGNEIREQYEADGWKLAAHLAAIIREEDRTRPVTAGFNYIQAGYNGFQNIVDVFGYNYKPQEYAKLRAAHPHLAIMGAETASTVSSRGEYFFPASDDKLAGRADYQVSSYDLYATPWATTPDTEWRAHDENPGILGEFVWTGFDYLGEPSPYNADSTNLLNYSDPAERARAEQELAALGKILVPSRSSYFGIIDLAGFPKDRYYLYQARWRPDHPMAHILPHWNWPERIGQATPVHVYTSGDEAELFLNGKTFGRKKRAPLEYRFRWDDVIYEPGELKVVAWKNGRPWAEAVMRTAGPAAKLMLAADRARLRADGRDLSFVTVTIADAEGRPVPRSKNAIRFRVTGPAEIDATDNGDATDHTSFQSPERRAYNALALVILRTKPGEKGEITLHAESEGLVPAEIILQSE</sequence>
<dbReference type="InterPro" id="IPR006101">
    <property type="entry name" value="Glyco_hydro_2"/>
</dbReference>
<dbReference type="PANTHER" id="PTHR42732:SF1">
    <property type="entry name" value="BETA-MANNOSIDASE"/>
    <property type="match status" value="1"/>
</dbReference>
<keyword evidence="3" id="KW-0326">Glycosidase</keyword>
<dbReference type="GO" id="GO:0005975">
    <property type="term" value="P:carbohydrate metabolic process"/>
    <property type="evidence" value="ECO:0007669"/>
    <property type="project" value="InterPro"/>
</dbReference>
<organism evidence="10 11">
    <name type="scientific">Termitidicoccus mucosus</name>
    <dbReference type="NCBI Taxonomy" id="1184151"/>
    <lineage>
        <taxon>Bacteria</taxon>
        <taxon>Pseudomonadati</taxon>
        <taxon>Verrucomicrobiota</taxon>
        <taxon>Opitutia</taxon>
        <taxon>Opitutales</taxon>
        <taxon>Opitutaceae</taxon>
        <taxon>Termitidicoccus</taxon>
    </lineage>
</organism>
<dbReference type="InterPro" id="IPR017853">
    <property type="entry name" value="GH"/>
</dbReference>
<dbReference type="PANTHER" id="PTHR42732">
    <property type="entry name" value="BETA-GALACTOSIDASE"/>
    <property type="match status" value="1"/>
</dbReference>
<evidence type="ECO:0000256" key="3">
    <source>
        <dbReference type="ARBA" id="ARBA00023295"/>
    </source>
</evidence>
<feature type="signal peptide" evidence="4">
    <location>
        <begin position="1"/>
        <end position="28"/>
    </location>
</feature>
<dbReference type="RefSeq" id="WP_068772577.1">
    <property type="nucleotide sequence ID" value="NZ_CP109796.1"/>
</dbReference>
<feature type="domain" description="Beta-mannosidase-like galactose-binding" evidence="9">
    <location>
        <begin position="142"/>
        <end position="222"/>
    </location>
</feature>
<dbReference type="PRINTS" id="PR00132">
    <property type="entry name" value="GLHYDRLASE2"/>
</dbReference>
<dbReference type="Gene3D" id="2.60.120.260">
    <property type="entry name" value="Galactose-binding domain-like"/>
    <property type="match status" value="1"/>
</dbReference>
<dbReference type="SUPFAM" id="SSF51445">
    <property type="entry name" value="(Trans)glycosidases"/>
    <property type="match status" value="1"/>
</dbReference>
<evidence type="ECO:0000259" key="5">
    <source>
        <dbReference type="Pfam" id="PF00703"/>
    </source>
</evidence>
<gene>
    <name evidence="10" type="ORF">AW736_22675</name>
</gene>
<dbReference type="Pfam" id="PF16355">
    <property type="entry name" value="DUF4982"/>
    <property type="match status" value="1"/>
</dbReference>
<dbReference type="OrthoDB" id="9762066at2"/>
<dbReference type="Gene3D" id="3.20.20.80">
    <property type="entry name" value="Glycosidases"/>
    <property type="match status" value="1"/>
</dbReference>
<feature type="domain" description="Glycoside hydrolase family 2 catalytic" evidence="6">
    <location>
        <begin position="371"/>
        <end position="522"/>
    </location>
</feature>
<dbReference type="GO" id="GO:0004553">
    <property type="term" value="F:hydrolase activity, hydrolyzing O-glycosyl compounds"/>
    <property type="evidence" value="ECO:0007669"/>
    <property type="project" value="InterPro"/>
</dbReference>
<comment type="caution">
    <text evidence="10">The sequence shown here is derived from an EMBL/GenBank/DDBJ whole genome shotgun (WGS) entry which is preliminary data.</text>
</comment>
<evidence type="ECO:0000259" key="9">
    <source>
        <dbReference type="Pfam" id="PF22666"/>
    </source>
</evidence>
<dbReference type="Pfam" id="PF02836">
    <property type="entry name" value="Glyco_hydro_2_C"/>
    <property type="match status" value="1"/>
</dbReference>
<evidence type="ECO:0000256" key="2">
    <source>
        <dbReference type="ARBA" id="ARBA00022801"/>
    </source>
</evidence>
<dbReference type="STRING" id="1184151.AW736_22675"/>
<keyword evidence="11" id="KW-1185">Reference proteome</keyword>
<feature type="domain" description="Glycoside hydrolase family 2 immunoglobulin-like beta-sandwich" evidence="5">
    <location>
        <begin position="248"/>
        <end position="361"/>
    </location>
</feature>
<feature type="domain" description="Glycoside hydrolase family 2" evidence="8">
    <location>
        <begin position="786"/>
        <end position="888"/>
    </location>
</feature>
<dbReference type="NCBIfam" id="NF041463">
    <property type="entry name" value="GalB"/>
    <property type="match status" value="1"/>
</dbReference>
<evidence type="ECO:0000259" key="8">
    <source>
        <dbReference type="Pfam" id="PF18565"/>
    </source>
</evidence>
<dbReference type="Pfam" id="PF18565">
    <property type="entry name" value="Glyco_hydro2_C5"/>
    <property type="match status" value="1"/>
</dbReference>
<evidence type="ECO:0000313" key="11">
    <source>
        <dbReference type="Proteomes" id="UP000078486"/>
    </source>
</evidence>
<evidence type="ECO:0000259" key="7">
    <source>
        <dbReference type="Pfam" id="PF16355"/>
    </source>
</evidence>
<evidence type="ECO:0000256" key="4">
    <source>
        <dbReference type="SAM" id="SignalP"/>
    </source>
</evidence>
<evidence type="ECO:0000256" key="1">
    <source>
        <dbReference type="ARBA" id="ARBA00007401"/>
    </source>
</evidence>
<comment type="similarity">
    <text evidence="1">Belongs to the glycosyl hydrolase 2 family.</text>
</comment>
<feature type="chain" id="PRO_5008088594" evidence="4">
    <location>
        <begin position="29"/>
        <end position="893"/>
    </location>
</feature>
<dbReference type="InterPro" id="IPR006102">
    <property type="entry name" value="Ig-like_GH2"/>
</dbReference>
<dbReference type="InterPro" id="IPR054593">
    <property type="entry name" value="Beta-mannosidase-like_N2"/>
</dbReference>
<dbReference type="InterPro" id="IPR013783">
    <property type="entry name" value="Ig-like_fold"/>
</dbReference>
<dbReference type="InterPro" id="IPR048229">
    <property type="entry name" value="GalB-like"/>
</dbReference>